<sequence>MASNKDTIQQYLDRLKNDCVEADQELNNAKAQEAFKKSALDKKRRWSDVLKDILTTITETNRLGMIYLGTLERTRKYNKKTGKNAHLCIDAIKILICEAKQLLDCSEVLKGQVKVLTDRIDNKIPSKGANSIIANLTALKTAEDDALNAIRDAINALLVTYRQEEELWGLLAGEKGLLFQVEGSYKLVTDGKKPDLEDCASCHPQKTPLFPMDDEACDFYTKTKHQYGSTLDELKDLQKDVEVVSCKREFAQARKDALDKAYAAALAAKSCETTPAPAAKK</sequence>
<dbReference type="Proteomes" id="UP000318815">
    <property type="component" value="Unassembled WGS sequence"/>
</dbReference>
<gene>
    <name evidence="2" type="ORF">FEF09_20580</name>
</gene>
<dbReference type="AlphaFoldDB" id="A0A5C6LMY9"/>
<accession>A0A5C6LMY9</accession>
<feature type="coiled-coil region" evidence="1">
    <location>
        <begin position="5"/>
        <end position="32"/>
    </location>
</feature>
<protein>
    <submittedName>
        <fullName evidence="2">Uncharacterized protein</fullName>
    </submittedName>
</protein>
<organism evidence="2 3">
    <name type="scientific">Chitinophaga pinensis</name>
    <dbReference type="NCBI Taxonomy" id="79329"/>
    <lineage>
        <taxon>Bacteria</taxon>
        <taxon>Pseudomonadati</taxon>
        <taxon>Bacteroidota</taxon>
        <taxon>Chitinophagia</taxon>
        <taxon>Chitinophagales</taxon>
        <taxon>Chitinophagaceae</taxon>
        <taxon>Chitinophaga</taxon>
    </lineage>
</organism>
<dbReference type="OrthoDB" id="638511at2"/>
<reference evidence="2 3" key="1">
    <citation type="submission" date="2019-08" db="EMBL/GenBank/DDBJ databases">
        <title>Whole genome sequencing of chitin degrading bacteria Chitinophaga pinensis YS16.</title>
        <authorList>
            <person name="Singh R.P."/>
            <person name="Manchanda G."/>
            <person name="Maurya I.K."/>
            <person name="Joshi N.K."/>
            <person name="Srivastava A.K."/>
        </authorList>
    </citation>
    <scope>NUCLEOTIDE SEQUENCE [LARGE SCALE GENOMIC DNA]</scope>
    <source>
        <strain evidence="2 3">YS-16</strain>
    </source>
</reference>
<evidence type="ECO:0000313" key="2">
    <source>
        <dbReference type="EMBL" id="TWV98680.1"/>
    </source>
</evidence>
<name>A0A5C6LMY9_9BACT</name>
<evidence type="ECO:0000313" key="3">
    <source>
        <dbReference type="Proteomes" id="UP000318815"/>
    </source>
</evidence>
<comment type="caution">
    <text evidence="2">The sequence shown here is derived from an EMBL/GenBank/DDBJ whole genome shotgun (WGS) entry which is preliminary data.</text>
</comment>
<keyword evidence="3" id="KW-1185">Reference proteome</keyword>
<dbReference type="EMBL" id="VOHS01000025">
    <property type="protein sequence ID" value="TWV98680.1"/>
    <property type="molecule type" value="Genomic_DNA"/>
</dbReference>
<evidence type="ECO:0000256" key="1">
    <source>
        <dbReference type="SAM" id="Coils"/>
    </source>
</evidence>
<dbReference type="RefSeq" id="WP_146306847.1">
    <property type="nucleotide sequence ID" value="NZ_VOHS01000025.1"/>
</dbReference>
<proteinExistence type="predicted"/>
<keyword evidence="1" id="KW-0175">Coiled coil</keyword>